<reference evidence="4 5" key="1">
    <citation type="submission" date="2022-03" db="EMBL/GenBank/DDBJ databases">
        <authorList>
            <person name="Nunn A."/>
            <person name="Chopra R."/>
            <person name="Nunn A."/>
            <person name="Contreras Garrido A."/>
        </authorList>
    </citation>
    <scope>NUCLEOTIDE SEQUENCE [LARGE SCALE GENOMIC DNA]</scope>
</reference>
<organism evidence="4 5">
    <name type="scientific">Thlaspi arvense</name>
    <name type="common">Field penny-cress</name>
    <dbReference type="NCBI Taxonomy" id="13288"/>
    <lineage>
        <taxon>Eukaryota</taxon>
        <taxon>Viridiplantae</taxon>
        <taxon>Streptophyta</taxon>
        <taxon>Embryophyta</taxon>
        <taxon>Tracheophyta</taxon>
        <taxon>Spermatophyta</taxon>
        <taxon>Magnoliopsida</taxon>
        <taxon>eudicotyledons</taxon>
        <taxon>Gunneridae</taxon>
        <taxon>Pentapetalae</taxon>
        <taxon>rosids</taxon>
        <taxon>malvids</taxon>
        <taxon>Brassicales</taxon>
        <taxon>Brassicaceae</taxon>
        <taxon>Thlaspideae</taxon>
        <taxon>Thlaspi</taxon>
    </lineage>
</organism>
<evidence type="ECO:0000256" key="1">
    <source>
        <dbReference type="ARBA" id="ARBA00009861"/>
    </source>
</evidence>
<evidence type="ECO:0000313" key="4">
    <source>
        <dbReference type="EMBL" id="CAH2051276.1"/>
    </source>
</evidence>
<gene>
    <name evidence="4" type="ORF">TAV2_LOCUS10750</name>
</gene>
<dbReference type="PANTHER" id="PTHR31642:SF324">
    <property type="entry name" value="SPERMIDINE HYDROXYCINNAMOYL TRANSFERASE"/>
    <property type="match status" value="1"/>
</dbReference>
<evidence type="ECO:0000256" key="2">
    <source>
        <dbReference type="ARBA" id="ARBA00022679"/>
    </source>
</evidence>
<proteinExistence type="inferred from homology"/>
<protein>
    <recommendedName>
        <fullName evidence="6">Spermidine hydroxycinnamoyl transferase</fullName>
    </recommendedName>
</protein>
<dbReference type="InterPro" id="IPR050317">
    <property type="entry name" value="Plant_Fungal_Acyltransferase"/>
</dbReference>
<dbReference type="Proteomes" id="UP000836841">
    <property type="component" value="Chromosome 3"/>
</dbReference>
<comment type="similarity">
    <text evidence="1">Belongs to the plant acyltransferase family.</text>
</comment>
<dbReference type="Gene3D" id="3.30.559.10">
    <property type="entry name" value="Chloramphenicol acetyltransferase-like domain"/>
    <property type="match status" value="2"/>
</dbReference>
<accession>A0AAU9RYY7</accession>
<evidence type="ECO:0000256" key="3">
    <source>
        <dbReference type="ARBA" id="ARBA00023315"/>
    </source>
</evidence>
<evidence type="ECO:0008006" key="6">
    <source>
        <dbReference type="Google" id="ProtNLM"/>
    </source>
</evidence>
<dbReference type="PANTHER" id="PTHR31642">
    <property type="entry name" value="TRICHOTHECENE 3-O-ACETYLTRANSFERASE"/>
    <property type="match status" value="1"/>
</dbReference>
<dbReference type="InterPro" id="IPR023213">
    <property type="entry name" value="CAT-like_dom_sf"/>
</dbReference>
<name>A0AAU9RYY7_THLAR</name>
<dbReference type="EMBL" id="OU466859">
    <property type="protein sequence ID" value="CAH2051276.1"/>
    <property type="molecule type" value="Genomic_DNA"/>
</dbReference>
<dbReference type="Pfam" id="PF02458">
    <property type="entry name" value="Transferase"/>
    <property type="match status" value="1"/>
</dbReference>
<keyword evidence="2" id="KW-0808">Transferase</keyword>
<keyword evidence="5" id="KW-1185">Reference proteome</keyword>
<sequence>MAPIILRNTYTVVPAEPAWTGRFPLAEWDQVGTITHVPTIYFYDKPSESFQGDVVETLKNSLSRALFHFYPMAGRLRWLPRGRLELDCNAAGVTLIQAESEAKLSDFNDFTPTPEFEKLIPQVNYKSPIETIPLLLAQVTKFNCGGLSLGVNVSHAVVDGQSALHFLSEWGRIARGEPLKTIPFLDRKILWAGEPLPPFASPPQFDHKEFEQPPFLIGETDNVEERKKKTTVAMLKLSKPQLEKLRSRVNTSEFADPARGFTRYETVAGHVWRCACKARGHSPEQPTALGICTDIRRRVEPPLPRGYFGNATLDVVAASTSGELISNELGFASGKISKAIKNLTNEYVMVGIQYLKNQEDLKKLQDLHALGSTEGPFYGNPNLGLVSWLTLPMYGLDFGWGKEVYMGPGTHYCDGDSLLLPDQNEDGSLVLATCLQVAHMEAFKKHFYEDI</sequence>
<keyword evidence="3" id="KW-0012">Acyltransferase</keyword>
<evidence type="ECO:0000313" key="5">
    <source>
        <dbReference type="Proteomes" id="UP000836841"/>
    </source>
</evidence>
<dbReference type="AlphaFoldDB" id="A0AAU9RYY7"/>
<dbReference type="GO" id="GO:0016747">
    <property type="term" value="F:acyltransferase activity, transferring groups other than amino-acyl groups"/>
    <property type="evidence" value="ECO:0007669"/>
    <property type="project" value="TreeGrafter"/>
</dbReference>
<dbReference type="FunFam" id="3.30.559.10:FF:000008">
    <property type="entry name" value="Tryptamine hydroxycinnamoyl transferase"/>
    <property type="match status" value="1"/>
</dbReference>